<evidence type="ECO:0000256" key="5">
    <source>
        <dbReference type="ARBA" id="ARBA00022989"/>
    </source>
</evidence>
<keyword evidence="6 7" id="KW-0472">Membrane</keyword>
<sequence length="565" mass="58895">MTALRARLAPLWRLLPLVTQHRGAFWWTLAAGLLTQLGVLALGLLGAWLLTLTLRGDPTAVVPLVTALLLTAALCALTSWRESYVAHDLAYRVLADLRVRVFAALRRAMPTRTRPRHSGDLGAVALADVETLEWLYAHTAAQALVSVVLLAVTTWYSLVLSPWLPLAWGPALLVVVALPWCTGRAAARRGAELTAANADLHARVVETVAGLRELTEAGALERRRAELAAGTRALGRAQRRLAAVTGVETAVADLAVAAAGIAALAVAASGSTGDPTLAPVTLTLATVALGPLGQLSSLLRNLGPLLASAARIDAVLGAPQATTPPAHPVPPAFGPLVFERVGFRYAPGGPEVLTEVRLDASPGELVALTGPSGGGKSTCVSLALRLWDPDAGRITLGGVDLRDLADADLRAAITAVPQRVDLLTGTVADNILLAAPEAPPERLRAVATTAGLLDPAAGLPLGLATPVGERGRGLSGGQRARVALARALLPEPRVLILDETLTHLDAHAEAALTAALRERAEDRITLVVTHRPATLRAADRIWEVRAGRVRPADPAGPPRAERAAN</sequence>
<dbReference type="Pfam" id="PF00005">
    <property type="entry name" value="ABC_tran"/>
    <property type="match status" value="1"/>
</dbReference>
<dbReference type="PROSITE" id="PS00211">
    <property type="entry name" value="ABC_TRANSPORTER_1"/>
    <property type="match status" value="1"/>
</dbReference>
<dbReference type="PROSITE" id="PS50893">
    <property type="entry name" value="ABC_TRANSPORTER_2"/>
    <property type="match status" value="1"/>
</dbReference>
<dbReference type="GO" id="GO:0034040">
    <property type="term" value="F:ATPase-coupled lipid transmembrane transporter activity"/>
    <property type="evidence" value="ECO:0007669"/>
    <property type="project" value="TreeGrafter"/>
</dbReference>
<dbReference type="AlphaFoldDB" id="A0A5N5ZUW1"/>
<dbReference type="InterPro" id="IPR011527">
    <property type="entry name" value="ABC1_TM_dom"/>
</dbReference>
<feature type="transmembrane region" description="Helical" evidence="7">
    <location>
        <begin position="24"/>
        <end position="49"/>
    </location>
</feature>
<organism evidence="10 11">
    <name type="scientific">Streptomyces mimosae</name>
    <dbReference type="NCBI Taxonomy" id="2586635"/>
    <lineage>
        <taxon>Bacteria</taxon>
        <taxon>Bacillati</taxon>
        <taxon>Actinomycetota</taxon>
        <taxon>Actinomycetes</taxon>
        <taxon>Kitasatosporales</taxon>
        <taxon>Streptomycetaceae</taxon>
        <taxon>Streptomyces</taxon>
    </lineage>
</organism>
<dbReference type="Proteomes" id="UP000314251">
    <property type="component" value="Unassembled WGS sequence"/>
</dbReference>
<keyword evidence="3" id="KW-0547">Nucleotide-binding</keyword>
<evidence type="ECO:0000259" key="8">
    <source>
        <dbReference type="PROSITE" id="PS50893"/>
    </source>
</evidence>
<dbReference type="InterPro" id="IPR003593">
    <property type="entry name" value="AAA+_ATPase"/>
</dbReference>
<dbReference type="Gene3D" id="3.40.50.300">
    <property type="entry name" value="P-loop containing nucleotide triphosphate hydrolases"/>
    <property type="match status" value="1"/>
</dbReference>
<dbReference type="SUPFAM" id="SSF90123">
    <property type="entry name" value="ABC transporter transmembrane region"/>
    <property type="match status" value="1"/>
</dbReference>
<dbReference type="InterPro" id="IPR027417">
    <property type="entry name" value="P-loop_NTPase"/>
</dbReference>
<accession>A0A5N5ZUW1</accession>
<dbReference type="InterPro" id="IPR003439">
    <property type="entry name" value="ABC_transporter-like_ATP-bd"/>
</dbReference>
<dbReference type="InterPro" id="IPR036640">
    <property type="entry name" value="ABC1_TM_sf"/>
</dbReference>
<name>A0A5N5ZUW1_9ACTN</name>
<keyword evidence="5 7" id="KW-1133">Transmembrane helix</keyword>
<dbReference type="OrthoDB" id="3243210at2"/>
<reference evidence="10" key="1">
    <citation type="submission" date="2019-10" db="EMBL/GenBank/DDBJ databases">
        <title>Nonomuraea sp. nov., isolated from Phyllanthus amarus.</title>
        <authorList>
            <person name="Klykleung N."/>
            <person name="Tanasupawat S."/>
        </authorList>
    </citation>
    <scope>NUCLEOTIDE SEQUENCE [LARGE SCALE GENOMIC DNA]</scope>
    <source>
        <strain evidence="10">3MP-10</strain>
    </source>
</reference>
<dbReference type="GO" id="GO:0005886">
    <property type="term" value="C:plasma membrane"/>
    <property type="evidence" value="ECO:0007669"/>
    <property type="project" value="UniProtKB-SubCell"/>
</dbReference>
<keyword evidence="4 10" id="KW-0067">ATP-binding</keyword>
<feature type="domain" description="ABC transmembrane type-1" evidence="9">
    <location>
        <begin position="26"/>
        <end position="311"/>
    </location>
</feature>
<evidence type="ECO:0000256" key="1">
    <source>
        <dbReference type="ARBA" id="ARBA00004651"/>
    </source>
</evidence>
<keyword evidence="11" id="KW-1185">Reference proteome</keyword>
<dbReference type="RefSeq" id="WP_139674109.1">
    <property type="nucleotide sequence ID" value="NZ_VDLY02000022.1"/>
</dbReference>
<keyword evidence="2 7" id="KW-0812">Transmembrane</keyword>
<feature type="transmembrane region" description="Helical" evidence="7">
    <location>
        <begin position="135"/>
        <end position="156"/>
    </location>
</feature>
<evidence type="ECO:0000256" key="4">
    <source>
        <dbReference type="ARBA" id="ARBA00022840"/>
    </source>
</evidence>
<evidence type="ECO:0000259" key="9">
    <source>
        <dbReference type="PROSITE" id="PS50929"/>
    </source>
</evidence>
<comment type="caution">
    <text evidence="10">The sequence shown here is derived from an EMBL/GenBank/DDBJ whole genome shotgun (WGS) entry which is preliminary data.</text>
</comment>
<dbReference type="SUPFAM" id="SSF52540">
    <property type="entry name" value="P-loop containing nucleoside triphosphate hydrolases"/>
    <property type="match status" value="1"/>
</dbReference>
<gene>
    <name evidence="10" type="ORF">FH607_027190</name>
</gene>
<evidence type="ECO:0000313" key="11">
    <source>
        <dbReference type="Proteomes" id="UP000314251"/>
    </source>
</evidence>
<dbReference type="SMART" id="SM00382">
    <property type="entry name" value="AAA"/>
    <property type="match status" value="1"/>
</dbReference>
<dbReference type="PANTHER" id="PTHR24221">
    <property type="entry name" value="ATP-BINDING CASSETTE SUB-FAMILY B"/>
    <property type="match status" value="1"/>
</dbReference>
<dbReference type="PROSITE" id="PS50929">
    <property type="entry name" value="ABC_TM1F"/>
    <property type="match status" value="1"/>
</dbReference>
<feature type="transmembrane region" description="Helical" evidence="7">
    <location>
        <begin position="61"/>
        <end position="80"/>
    </location>
</feature>
<comment type="subcellular location">
    <subcellularLocation>
        <location evidence="1">Cell membrane</location>
        <topology evidence="1">Multi-pass membrane protein</topology>
    </subcellularLocation>
</comment>
<evidence type="ECO:0000313" key="10">
    <source>
        <dbReference type="EMBL" id="KAB8160297.1"/>
    </source>
</evidence>
<protein>
    <submittedName>
        <fullName evidence="10">ATP-binding cassette domain-containing protein</fullName>
    </submittedName>
</protein>
<dbReference type="GO" id="GO:0016887">
    <property type="term" value="F:ATP hydrolysis activity"/>
    <property type="evidence" value="ECO:0007669"/>
    <property type="project" value="InterPro"/>
</dbReference>
<dbReference type="Pfam" id="PF00664">
    <property type="entry name" value="ABC_membrane"/>
    <property type="match status" value="1"/>
</dbReference>
<evidence type="ECO:0000256" key="2">
    <source>
        <dbReference type="ARBA" id="ARBA00022692"/>
    </source>
</evidence>
<evidence type="ECO:0000256" key="6">
    <source>
        <dbReference type="ARBA" id="ARBA00023136"/>
    </source>
</evidence>
<dbReference type="GO" id="GO:0005524">
    <property type="term" value="F:ATP binding"/>
    <property type="evidence" value="ECO:0007669"/>
    <property type="project" value="UniProtKB-KW"/>
</dbReference>
<dbReference type="Gene3D" id="1.20.1560.10">
    <property type="entry name" value="ABC transporter type 1, transmembrane domain"/>
    <property type="match status" value="1"/>
</dbReference>
<feature type="domain" description="ABC transporter" evidence="8">
    <location>
        <begin position="336"/>
        <end position="563"/>
    </location>
</feature>
<evidence type="ECO:0000256" key="3">
    <source>
        <dbReference type="ARBA" id="ARBA00022741"/>
    </source>
</evidence>
<dbReference type="InterPro" id="IPR017871">
    <property type="entry name" value="ABC_transporter-like_CS"/>
</dbReference>
<dbReference type="GO" id="GO:0140359">
    <property type="term" value="F:ABC-type transporter activity"/>
    <property type="evidence" value="ECO:0007669"/>
    <property type="project" value="InterPro"/>
</dbReference>
<dbReference type="EMBL" id="VDLY02000022">
    <property type="protein sequence ID" value="KAB8160297.1"/>
    <property type="molecule type" value="Genomic_DNA"/>
</dbReference>
<proteinExistence type="predicted"/>
<dbReference type="InterPro" id="IPR039421">
    <property type="entry name" value="Type_1_exporter"/>
</dbReference>
<dbReference type="PANTHER" id="PTHR24221:SF654">
    <property type="entry name" value="ATP-BINDING CASSETTE SUB-FAMILY B MEMBER 6"/>
    <property type="match status" value="1"/>
</dbReference>
<evidence type="ECO:0000256" key="7">
    <source>
        <dbReference type="SAM" id="Phobius"/>
    </source>
</evidence>